<evidence type="ECO:0000313" key="2">
    <source>
        <dbReference type="Proteomes" id="UP001457282"/>
    </source>
</evidence>
<gene>
    <name evidence="1" type="ORF">M0R45_000292</name>
</gene>
<dbReference type="Proteomes" id="UP001457282">
    <property type="component" value="Unassembled WGS sequence"/>
</dbReference>
<proteinExistence type="predicted"/>
<keyword evidence="2" id="KW-1185">Reference proteome</keyword>
<accession>A0AAW1VL48</accession>
<evidence type="ECO:0008006" key="3">
    <source>
        <dbReference type="Google" id="ProtNLM"/>
    </source>
</evidence>
<reference evidence="1 2" key="1">
    <citation type="journal article" date="2023" name="G3 (Bethesda)">
        <title>A chromosome-length genome assembly and annotation of blackberry (Rubus argutus, cv. 'Hillquist').</title>
        <authorList>
            <person name="Bruna T."/>
            <person name="Aryal R."/>
            <person name="Dudchenko O."/>
            <person name="Sargent D.J."/>
            <person name="Mead D."/>
            <person name="Buti M."/>
            <person name="Cavallini A."/>
            <person name="Hytonen T."/>
            <person name="Andres J."/>
            <person name="Pham M."/>
            <person name="Weisz D."/>
            <person name="Mascagni F."/>
            <person name="Usai G."/>
            <person name="Natali L."/>
            <person name="Bassil N."/>
            <person name="Fernandez G.E."/>
            <person name="Lomsadze A."/>
            <person name="Armour M."/>
            <person name="Olukolu B."/>
            <person name="Poorten T."/>
            <person name="Britton C."/>
            <person name="Davik J."/>
            <person name="Ashrafi H."/>
            <person name="Aiden E.L."/>
            <person name="Borodovsky M."/>
            <person name="Worthington M."/>
        </authorList>
    </citation>
    <scope>NUCLEOTIDE SEQUENCE [LARGE SCALE GENOMIC DNA]</scope>
    <source>
        <strain evidence="1">PI 553951</strain>
    </source>
</reference>
<name>A0AAW1VL48_RUBAR</name>
<comment type="caution">
    <text evidence="1">The sequence shown here is derived from an EMBL/GenBank/DDBJ whole genome shotgun (WGS) entry which is preliminary data.</text>
</comment>
<sequence length="94" mass="10135">MSSGLACIWVTCMTVQLEDCIGGSVGCLRKLTAAVMVENAGRGKVAFRGASNTAGRRGLRVFELRLWASRQKLVLQMDGSTTADGCPKVERLSW</sequence>
<dbReference type="AlphaFoldDB" id="A0AAW1VL48"/>
<organism evidence="1 2">
    <name type="scientific">Rubus argutus</name>
    <name type="common">Southern blackberry</name>
    <dbReference type="NCBI Taxonomy" id="59490"/>
    <lineage>
        <taxon>Eukaryota</taxon>
        <taxon>Viridiplantae</taxon>
        <taxon>Streptophyta</taxon>
        <taxon>Embryophyta</taxon>
        <taxon>Tracheophyta</taxon>
        <taxon>Spermatophyta</taxon>
        <taxon>Magnoliopsida</taxon>
        <taxon>eudicotyledons</taxon>
        <taxon>Gunneridae</taxon>
        <taxon>Pentapetalae</taxon>
        <taxon>rosids</taxon>
        <taxon>fabids</taxon>
        <taxon>Rosales</taxon>
        <taxon>Rosaceae</taxon>
        <taxon>Rosoideae</taxon>
        <taxon>Rosoideae incertae sedis</taxon>
        <taxon>Rubus</taxon>
    </lineage>
</organism>
<protein>
    <recommendedName>
        <fullName evidence="3">Secreted protein</fullName>
    </recommendedName>
</protein>
<evidence type="ECO:0000313" key="1">
    <source>
        <dbReference type="EMBL" id="KAK9905320.1"/>
    </source>
</evidence>
<dbReference type="EMBL" id="JBEDUW010000150">
    <property type="protein sequence ID" value="KAK9905320.1"/>
    <property type="molecule type" value="Genomic_DNA"/>
</dbReference>